<accession>A0ABR1DS88</accession>
<evidence type="ECO:0000313" key="3">
    <source>
        <dbReference type="Proteomes" id="UP001303046"/>
    </source>
</evidence>
<reference evidence="2 3" key="1">
    <citation type="submission" date="2023-08" db="EMBL/GenBank/DDBJ databases">
        <title>A Necator americanus chromosomal reference genome.</title>
        <authorList>
            <person name="Ilik V."/>
            <person name="Petrzelkova K.J."/>
            <person name="Pardy F."/>
            <person name="Fuh T."/>
            <person name="Niatou-Singa F.S."/>
            <person name="Gouil Q."/>
            <person name="Baker L."/>
            <person name="Ritchie M.E."/>
            <person name="Jex A.R."/>
            <person name="Gazzola D."/>
            <person name="Li H."/>
            <person name="Toshio Fujiwara R."/>
            <person name="Zhan B."/>
            <person name="Aroian R.V."/>
            <person name="Pafco B."/>
            <person name="Schwarz E.M."/>
        </authorList>
    </citation>
    <scope>NUCLEOTIDE SEQUENCE [LARGE SCALE GENOMIC DNA]</scope>
    <source>
        <strain evidence="2 3">Aroian</strain>
        <tissue evidence="2">Whole animal</tissue>
    </source>
</reference>
<dbReference type="PANTHER" id="PTHR46706">
    <property type="entry name" value="PROTEIN QUA-1-RELATED"/>
    <property type="match status" value="1"/>
</dbReference>
<dbReference type="Proteomes" id="UP001303046">
    <property type="component" value="Unassembled WGS sequence"/>
</dbReference>
<comment type="caution">
    <text evidence="2">The sequence shown here is derived from an EMBL/GenBank/DDBJ whole genome shotgun (WGS) entry which is preliminary data.</text>
</comment>
<evidence type="ECO:0000313" key="2">
    <source>
        <dbReference type="EMBL" id="KAK6752895.1"/>
    </source>
</evidence>
<protein>
    <submittedName>
        <fullName evidence="2">Uncharacterized protein</fullName>
    </submittedName>
</protein>
<keyword evidence="3" id="KW-1185">Reference proteome</keyword>
<proteinExistence type="predicted"/>
<organism evidence="2 3">
    <name type="scientific">Necator americanus</name>
    <name type="common">Human hookworm</name>
    <dbReference type="NCBI Taxonomy" id="51031"/>
    <lineage>
        <taxon>Eukaryota</taxon>
        <taxon>Metazoa</taxon>
        <taxon>Ecdysozoa</taxon>
        <taxon>Nematoda</taxon>
        <taxon>Chromadorea</taxon>
        <taxon>Rhabditida</taxon>
        <taxon>Rhabditina</taxon>
        <taxon>Rhabditomorpha</taxon>
        <taxon>Strongyloidea</taxon>
        <taxon>Ancylostomatidae</taxon>
        <taxon>Bunostominae</taxon>
        <taxon>Necator</taxon>
    </lineage>
</organism>
<dbReference type="PANTHER" id="PTHR46706:SF12">
    <property type="entry name" value="PROTEIN QUA-1-RELATED"/>
    <property type="match status" value="1"/>
</dbReference>
<dbReference type="EMBL" id="JAVFWL010000004">
    <property type="protein sequence ID" value="KAK6752895.1"/>
    <property type="molecule type" value="Genomic_DNA"/>
</dbReference>
<gene>
    <name evidence="2" type="primary">Necator_chrIV.g17272</name>
    <name evidence="2" type="ORF">RB195_003974</name>
</gene>
<name>A0ABR1DS88_NECAM</name>
<keyword evidence="1" id="KW-0217">Developmental protein</keyword>
<evidence type="ECO:0000256" key="1">
    <source>
        <dbReference type="ARBA" id="ARBA00022473"/>
    </source>
</evidence>
<sequence length="252" mass="28950">MVIYPYLMLDSIEGTGTFAIKIAGELNTLSHYGLLDGATCVVVVLVERVSILETAFPTTTIGFRGRNVFQMILRNVSTFLMVVLTNVFAEFCGNNRIPFGIEVHKDGHVILLCSRPNCHEKKYAECPERAQSRSCPSNTSWVGGLQRTVDGQLFLQCCEYPLMEKYGQLMFTDVVVRRGEFFEAEEKYDKNDEDVVHFDLITNIRKGVDDRGEFYSLTVHRYFCGKIPDTPPVWYQKKNWPFWPEMEIEQQS</sequence>
<dbReference type="InterPro" id="IPR052140">
    <property type="entry name" value="Dev_Signal_Hedgehog-like"/>
</dbReference>